<evidence type="ECO:0000313" key="1">
    <source>
        <dbReference type="EMBL" id="EZQ02171.1"/>
    </source>
</evidence>
<name>A0A031LJ49_9CREN</name>
<sequence>MLENFYSNNAQTFLKVIILQGLMIRNTNPLPQRSVVYTLYLVFSDQGLTALVEFLLNLFSIKVD</sequence>
<organism evidence="1 2">
    <name type="scientific">Candidatus Acidianus copahuensis</name>
    <dbReference type="NCBI Taxonomy" id="1160895"/>
    <lineage>
        <taxon>Archaea</taxon>
        <taxon>Thermoproteota</taxon>
        <taxon>Thermoprotei</taxon>
        <taxon>Sulfolobales</taxon>
        <taxon>Sulfolobaceae</taxon>
        <taxon>Acidianus</taxon>
    </lineage>
</organism>
<dbReference type="EMBL" id="JFZT01000055">
    <property type="protein sequence ID" value="EZQ02171.1"/>
    <property type="molecule type" value="Genomic_DNA"/>
</dbReference>
<dbReference type="AlphaFoldDB" id="A0A031LJ49"/>
<dbReference type="STRING" id="1160895.CM19_10750"/>
<keyword evidence="2" id="KW-1185">Reference proteome</keyword>
<reference evidence="1 2" key="1">
    <citation type="submission" date="2014-03" db="EMBL/GenBank/DDBJ databases">
        <title>Draft genome sequence of the novel thermoacidophilic archaea Acidianus copahuensis ALE1 strain, isolated from Copahue volcanic area in Neuquen Argentina.</title>
        <authorList>
            <person name="Urbieta M.S."/>
            <person name="Rascovan N."/>
            <person name="Castro C."/>
            <person name="Revale S."/>
            <person name="Giaveno M.A."/>
            <person name="Vazquez M.P."/>
            <person name="Donati E.R."/>
        </authorList>
    </citation>
    <scope>NUCLEOTIDE SEQUENCE [LARGE SCALE GENOMIC DNA]</scope>
    <source>
        <strain evidence="1 2">ALE1</strain>
    </source>
</reference>
<dbReference type="Proteomes" id="UP000024332">
    <property type="component" value="Unassembled WGS sequence"/>
</dbReference>
<protein>
    <submittedName>
        <fullName evidence="1">Uncharacterized protein</fullName>
    </submittedName>
</protein>
<accession>A0A031LJ49</accession>
<evidence type="ECO:0000313" key="2">
    <source>
        <dbReference type="Proteomes" id="UP000024332"/>
    </source>
</evidence>
<comment type="caution">
    <text evidence="1">The sequence shown here is derived from an EMBL/GenBank/DDBJ whole genome shotgun (WGS) entry which is preliminary data.</text>
</comment>
<gene>
    <name evidence="1" type="ORF">CM19_10750</name>
</gene>
<proteinExistence type="predicted"/>